<proteinExistence type="predicted"/>
<sequence length="152" mass="16283">MAIIVDAQVNYLVLENAELNETHILEDNQNVRVVTEDGKRYNGRMLIIDEKTIKIKGDLIPLEHIWKIKKHSRLVSVLFGIVIVYVSLVTIGAGILIATYGGEVALGTGVGLIGGFGMYGGINGVNLSKAYKSDRGWTFSVGTAAAVPVLGG</sequence>
<protein>
    <submittedName>
        <fullName evidence="2">Uncharacterized protein</fullName>
    </submittedName>
</protein>
<accession>A0ABX5Q279</accession>
<name>A0ABX5Q279_9FLAO</name>
<organism evidence="2 3">
    <name type="scientific">Nonlabens dokdonensis</name>
    <dbReference type="NCBI Taxonomy" id="328515"/>
    <lineage>
        <taxon>Bacteria</taxon>
        <taxon>Pseudomonadati</taxon>
        <taxon>Bacteroidota</taxon>
        <taxon>Flavobacteriia</taxon>
        <taxon>Flavobacteriales</taxon>
        <taxon>Flavobacteriaceae</taxon>
        <taxon>Nonlabens</taxon>
    </lineage>
</organism>
<feature type="transmembrane region" description="Helical" evidence="1">
    <location>
        <begin position="104"/>
        <end position="125"/>
    </location>
</feature>
<gene>
    <name evidence="2" type="ORF">LX97_00953</name>
</gene>
<keyword evidence="1" id="KW-1133">Transmembrane helix</keyword>
<dbReference type="Proteomes" id="UP000248584">
    <property type="component" value="Unassembled WGS sequence"/>
</dbReference>
<dbReference type="RefSeq" id="WP_146250766.1">
    <property type="nucleotide sequence ID" value="NZ_QKZR01000001.1"/>
</dbReference>
<keyword evidence="1" id="KW-0472">Membrane</keyword>
<reference evidence="2 3" key="1">
    <citation type="submission" date="2018-06" db="EMBL/GenBank/DDBJ databases">
        <title>Genomic Encyclopedia of Archaeal and Bacterial Type Strains, Phase II (KMG-II): from individual species to whole genera.</title>
        <authorList>
            <person name="Goeker M."/>
        </authorList>
    </citation>
    <scope>NUCLEOTIDE SEQUENCE [LARGE SCALE GENOMIC DNA]</scope>
    <source>
        <strain evidence="2 3">DSM 17205</strain>
    </source>
</reference>
<feature type="transmembrane region" description="Helical" evidence="1">
    <location>
        <begin position="74"/>
        <end position="98"/>
    </location>
</feature>
<evidence type="ECO:0000256" key="1">
    <source>
        <dbReference type="SAM" id="Phobius"/>
    </source>
</evidence>
<evidence type="ECO:0000313" key="3">
    <source>
        <dbReference type="Proteomes" id="UP000248584"/>
    </source>
</evidence>
<keyword evidence="3" id="KW-1185">Reference proteome</keyword>
<comment type="caution">
    <text evidence="2">The sequence shown here is derived from an EMBL/GenBank/DDBJ whole genome shotgun (WGS) entry which is preliminary data.</text>
</comment>
<evidence type="ECO:0000313" key="2">
    <source>
        <dbReference type="EMBL" id="PZX43948.1"/>
    </source>
</evidence>
<dbReference type="EMBL" id="QKZR01000001">
    <property type="protein sequence ID" value="PZX43948.1"/>
    <property type="molecule type" value="Genomic_DNA"/>
</dbReference>
<keyword evidence="1" id="KW-0812">Transmembrane</keyword>